<dbReference type="Gene3D" id="3.30.420.40">
    <property type="match status" value="1"/>
</dbReference>
<feature type="domain" description="Carbamoyltransferase C-terminal" evidence="3">
    <location>
        <begin position="405"/>
        <end position="570"/>
    </location>
</feature>
<dbReference type="Pfam" id="PF02543">
    <property type="entry name" value="Carbam_trans_N"/>
    <property type="match status" value="1"/>
</dbReference>
<evidence type="ECO:0000313" key="4">
    <source>
        <dbReference type="EMBL" id="SVA40412.1"/>
    </source>
</evidence>
<evidence type="ECO:0000259" key="3">
    <source>
        <dbReference type="Pfam" id="PF16861"/>
    </source>
</evidence>
<dbReference type="PANTHER" id="PTHR34847:SF1">
    <property type="entry name" value="NODULATION PROTEIN U"/>
    <property type="match status" value="1"/>
</dbReference>
<accession>A0A381VJE7</accession>
<reference evidence="4" key="1">
    <citation type="submission" date="2018-05" db="EMBL/GenBank/DDBJ databases">
        <authorList>
            <person name="Lanie J.A."/>
            <person name="Ng W.-L."/>
            <person name="Kazmierczak K.M."/>
            <person name="Andrzejewski T.M."/>
            <person name="Davidsen T.M."/>
            <person name="Wayne K.J."/>
            <person name="Tettelin H."/>
            <person name="Glass J.I."/>
            <person name="Rusch D."/>
            <person name="Podicherti R."/>
            <person name="Tsui H.-C.T."/>
            <person name="Winkler M.E."/>
        </authorList>
    </citation>
    <scope>NUCLEOTIDE SEQUENCE</scope>
</reference>
<dbReference type="Gene3D" id="3.90.870.20">
    <property type="entry name" value="Carbamoyltransferase, C-terminal domain"/>
    <property type="match status" value="1"/>
</dbReference>
<protein>
    <recommendedName>
        <fullName evidence="5">Carbamoyltransferase C-terminal domain-containing protein</fullName>
    </recommendedName>
</protein>
<dbReference type="EMBL" id="UINC01008995">
    <property type="protein sequence ID" value="SVA40412.1"/>
    <property type="molecule type" value="Genomic_DNA"/>
</dbReference>
<evidence type="ECO:0000256" key="1">
    <source>
        <dbReference type="ARBA" id="ARBA00006129"/>
    </source>
</evidence>
<proteinExistence type="inferred from homology"/>
<dbReference type="InterPro" id="IPR038152">
    <property type="entry name" value="Carbam_trans_C_sf"/>
</dbReference>
<dbReference type="Pfam" id="PF16861">
    <property type="entry name" value="Carbam_trans_C"/>
    <property type="match status" value="1"/>
</dbReference>
<dbReference type="AlphaFoldDB" id="A0A381VJE7"/>
<dbReference type="PANTHER" id="PTHR34847">
    <property type="entry name" value="NODULATION PROTEIN U"/>
    <property type="match status" value="1"/>
</dbReference>
<dbReference type="InterPro" id="IPR051338">
    <property type="entry name" value="NodU/CmcH_Carbamoyltrnsfr"/>
</dbReference>
<comment type="similarity">
    <text evidence="1">Belongs to the NodU/CmcH family.</text>
</comment>
<gene>
    <name evidence="4" type="ORF">METZ01_LOCUS93266</name>
</gene>
<dbReference type="CDD" id="cd24033">
    <property type="entry name" value="ASKHA_NBD_NodU_CmcH-like_N"/>
    <property type="match status" value="1"/>
</dbReference>
<dbReference type="GO" id="GO:0003824">
    <property type="term" value="F:catalytic activity"/>
    <property type="evidence" value="ECO:0007669"/>
    <property type="project" value="InterPro"/>
</dbReference>
<evidence type="ECO:0008006" key="5">
    <source>
        <dbReference type="Google" id="ProtNLM"/>
    </source>
</evidence>
<sequence>MKDGEIIFAIEEERLSRHKYDGGPYMSMLEILKYTDTLDYLIIAHTQPLTDPSTGRVDYTGDDVYTGLARKLGLIDRKVDLKKHPQVIDLSHIHHKLHAACAFYRSGFDEACAVICDGAGTFMPINSSLVGDMTMFEVESIFDCSYPNNIFTVWKHYGTGTTSPGALMTQQSDKMGEPGKTHQVLLSDKAGITKVYEAVTQYCGFSAIEAGKTMGLFPYGKPNDRIPKLFQQEGRFSQSNRNVILPTYPNAAIVNEQMYEYLNNVPENCSDVSTLDNRRDLAYACQIETQAELLKVIYQAVKITGRKNVVLSGGYGLNCVANYFYLESLRKDGINLFVEPVSNDAGTSIGAALLFYYALSDDKTKRPLTTLCQGPERKYTLEQIQELTNKEGIELVDANDKDIVKLMIEKNIVSMFQGKSESGPRALGNRSILFDPTFKDGKDFVNIVKRREYFRPFAGSILHEHVHDWFDLRGMEESPFMMYAVNCQEGIAEKIPSIIHIDGTCRIQTVKEEQNPLYYKLIKEFYDQTKIPIVFNTSFNLAGEPLVETLQDAISTLEQSLLEYLYLPEYGKMIKVKNVEK</sequence>
<organism evidence="4">
    <name type="scientific">marine metagenome</name>
    <dbReference type="NCBI Taxonomy" id="408172"/>
    <lineage>
        <taxon>unclassified sequences</taxon>
        <taxon>metagenomes</taxon>
        <taxon>ecological metagenomes</taxon>
    </lineage>
</organism>
<name>A0A381VJE7_9ZZZZ</name>
<evidence type="ECO:0000259" key="2">
    <source>
        <dbReference type="Pfam" id="PF02543"/>
    </source>
</evidence>
<dbReference type="InterPro" id="IPR031730">
    <property type="entry name" value="Carbam_trans_C"/>
</dbReference>
<feature type="domain" description="Carbamoyltransferase" evidence="2">
    <location>
        <begin position="78"/>
        <end position="353"/>
    </location>
</feature>
<dbReference type="InterPro" id="IPR003696">
    <property type="entry name" value="Carbtransf_dom"/>
</dbReference>